<keyword evidence="1" id="KW-1133">Transmembrane helix</keyword>
<evidence type="ECO:0000313" key="3">
    <source>
        <dbReference type="Proteomes" id="UP000233419"/>
    </source>
</evidence>
<sequence>MRLKLLLKQSINDFWSKKLLYLSFTLFLSIALSLVLGLFSFITYFSDVSNKILGDHNHNIRLQNNFQVAKKGTSLNKDNNFWIDEDNQVRDYVFNILDEAKFFDDPGLKEKYKSSDEQKALAADFVDLEGITHNWTNVYTDEEVLNYYKELTLDRVKDLRLLTKSFLNNSTKVSDNLITKFFYERFNPRFNGTGFSDSYATLNYDISTQPLAKAPKLALKVTGNHRQWFATEMEYQQAQSQFKLNAMNDIYIDGEINFRNLNDEQKSALDEGRFVYVSPKYLKEQNYQIGKFIKLKAANNTKKDTEFLIAGTAIDRFSIIKEGDQASQNLQGYLYMSAQGYEKNYANLSYGWKNIFFYDSINSNEQAQKNVEEEVNQIFKSSSNYEKFLMFSNQYQSWSSPFVTRQALVIMSLICYATGGLVVLLTILVFFFITDQFIKMQRQTLFFLKSLGERKMRLALLTTFAVLIPLIVALGFSLLGAILVNGFMTNAVASTYLIAFPKLSLNIKMTLGTGCLILILLSMFFIINLLIINGKTLTLSGMNSTKTPAPIFMKIKSKLPLISSKTRIGLSFAIKNVYKNLVTFVILTLSFTIILFSIQFNKSVDYASKIGSLHNAPYNSVKYASNENIFYSPDYKEKYGLNYSTDIVYDLKELNSIDDMDEFLEISVASIIDSKIGSQQPTNISNYYLSSNVVNEIISLDATEFDEIIKVKVKNIPQLAALYEKNRAKILESFSDFKEQIDKTIESIKLIGGNELELNLLFGKQYIPLDSRSYWTNDISLSGTKWDLIIGQGASRKRLDSYKFALPEVSKKTSSISTLNRNETYTVDQIKKVDKVLDVEISLNLANLFNYRVGDYINFSMNGLYDDLGEPISVPSRIVNIQKTEVAKSIIYFDKDDYLLLAKEAVVEQLHDKNLAVALAVARIDELIQRSKADSTGTFLNNTVFSKTNLPWNIQYITLPKVNNNQLTNDWEIEEAEDFSDFGKSVVNYYNKDQTKEYFEAFSRNTMVYSLMQQAIKQKAQEYTEIMQKFSYIAIAITISISIIVVMLILLENRQIVLLFKAMGYRSKEVNMYLVGGYILSGILALIVSFWISSSLIYIASPIIQQAISVTLIFVWSSQLVITGILMLLFFITLVVGSIIGYTKKQHPKDAFSIL</sequence>
<feature type="transmembrane region" description="Helical" evidence="1">
    <location>
        <begin position="1072"/>
        <end position="1100"/>
    </location>
</feature>
<dbReference type="OrthoDB" id="391687at2"/>
<dbReference type="Proteomes" id="UP000233419">
    <property type="component" value="Chromosome"/>
</dbReference>
<accession>A0A2K9BJ16</accession>
<organism evidence="2 3">
    <name type="scientific">Mesoplasma syrphidae</name>
    <dbReference type="NCBI Taxonomy" id="225999"/>
    <lineage>
        <taxon>Bacteria</taxon>
        <taxon>Bacillati</taxon>
        <taxon>Mycoplasmatota</taxon>
        <taxon>Mollicutes</taxon>
        <taxon>Entomoplasmatales</taxon>
        <taxon>Entomoplasmataceae</taxon>
        <taxon>Mesoplasma</taxon>
    </lineage>
</organism>
<proteinExistence type="predicted"/>
<dbReference type="RefSeq" id="WP_027048401.1">
    <property type="nucleotide sequence ID" value="NZ_CP025257.1"/>
</dbReference>
<protein>
    <submittedName>
        <fullName evidence="2">ABC transporter permease</fullName>
    </submittedName>
</protein>
<dbReference type="KEGG" id="msyr:CXP39_00530"/>
<feature type="transmembrane region" description="Helical" evidence="1">
    <location>
        <begin position="581"/>
        <end position="600"/>
    </location>
</feature>
<evidence type="ECO:0000313" key="2">
    <source>
        <dbReference type="EMBL" id="AUF83296.1"/>
    </source>
</evidence>
<keyword evidence="3" id="KW-1185">Reference proteome</keyword>
<keyword evidence="1" id="KW-0812">Transmembrane</keyword>
<reference evidence="2 3" key="1">
    <citation type="submission" date="2017-12" db="EMBL/GenBank/DDBJ databases">
        <title>Mesoplasma syrphidae YJS, Complete Genome.</title>
        <authorList>
            <person name="Knight T.F."/>
            <person name="Citino T."/>
            <person name="Rubinstein R."/>
            <person name="Neuschaefer Z."/>
        </authorList>
    </citation>
    <scope>NUCLEOTIDE SEQUENCE [LARGE SCALE GENOMIC DNA]</scope>
    <source>
        <strain evidence="2 3">YJS</strain>
    </source>
</reference>
<keyword evidence="1" id="KW-0472">Membrane</keyword>
<feature type="transmembrane region" description="Helical" evidence="1">
    <location>
        <begin position="1030"/>
        <end position="1051"/>
    </location>
</feature>
<evidence type="ECO:0000256" key="1">
    <source>
        <dbReference type="SAM" id="Phobius"/>
    </source>
</evidence>
<feature type="transmembrane region" description="Helical" evidence="1">
    <location>
        <begin position="407"/>
        <end position="433"/>
    </location>
</feature>
<feature type="transmembrane region" description="Helical" evidence="1">
    <location>
        <begin position="20"/>
        <end position="45"/>
    </location>
</feature>
<feature type="transmembrane region" description="Helical" evidence="1">
    <location>
        <begin position="458"/>
        <end position="487"/>
    </location>
</feature>
<feature type="transmembrane region" description="Helical" evidence="1">
    <location>
        <begin position="507"/>
        <end position="532"/>
    </location>
</feature>
<name>A0A2K9BJ16_9MOLU</name>
<dbReference type="AlphaFoldDB" id="A0A2K9BJ16"/>
<dbReference type="EMBL" id="CP025257">
    <property type="protein sequence ID" value="AUF83296.1"/>
    <property type="molecule type" value="Genomic_DNA"/>
</dbReference>
<feature type="transmembrane region" description="Helical" evidence="1">
    <location>
        <begin position="1120"/>
        <end position="1142"/>
    </location>
</feature>
<gene>
    <name evidence="2" type="ORF">CXP39_00530</name>
</gene>